<evidence type="ECO:0000313" key="3">
    <source>
        <dbReference type="Proteomes" id="UP001149140"/>
    </source>
</evidence>
<reference evidence="2" key="1">
    <citation type="submission" date="2022-10" db="EMBL/GenBank/DDBJ databases">
        <title>The WGS of Solirubrobacter ginsenosidimutans DSM 21036.</title>
        <authorList>
            <person name="Jiang Z."/>
        </authorList>
    </citation>
    <scope>NUCLEOTIDE SEQUENCE</scope>
    <source>
        <strain evidence="2">DSM 21036</strain>
    </source>
</reference>
<dbReference type="PANTHER" id="PTHR43433:SF5">
    <property type="entry name" value="AB HYDROLASE-1 DOMAIN-CONTAINING PROTEIN"/>
    <property type="match status" value="1"/>
</dbReference>
<proteinExistence type="predicted"/>
<organism evidence="2 3">
    <name type="scientific">Solirubrobacter ginsenosidimutans</name>
    <dbReference type="NCBI Taxonomy" id="490573"/>
    <lineage>
        <taxon>Bacteria</taxon>
        <taxon>Bacillati</taxon>
        <taxon>Actinomycetota</taxon>
        <taxon>Thermoleophilia</taxon>
        <taxon>Solirubrobacterales</taxon>
        <taxon>Solirubrobacteraceae</taxon>
        <taxon>Solirubrobacter</taxon>
    </lineage>
</organism>
<keyword evidence="3" id="KW-1185">Reference proteome</keyword>
<dbReference type="InterPro" id="IPR029058">
    <property type="entry name" value="AB_hydrolase_fold"/>
</dbReference>
<dbReference type="EMBL" id="JAPDOD010000003">
    <property type="protein sequence ID" value="MDA0159645.1"/>
    <property type="molecule type" value="Genomic_DNA"/>
</dbReference>
<dbReference type="GO" id="GO:0046503">
    <property type="term" value="P:glycerolipid catabolic process"/>
    <property type="evidence" value="ECO:0007669"/>
    <property type="project" value="TreeGrafter"/>
</dbReference>
<dbReference type="Gene3D" id="3.40.50.1820">
    <property type="entry name" value="alpha/beta hydrolase"/>
    <property type="match status" value="1"/>
</dbReference>
<dbReference type="RefSeq" id="WP_270038404.1">
    <property type="nucleotide sequence ID" value="NZ_JAPDOD010000003.1"/>
</dbReference>
<dbReference type="Proteomes" id="UP001149140">
    <property type="component" value="Unassembled WGS sequence"/>
</dbReference>
<gene>
    <name evidence="2" type="ORF">OM076_05180</name>
</gene>
<dbReference type="Pfam" id="PF00561">
    <property type="entry name" value="Abhydrolase_1"/>
    <property type="match status" value="1"/>
</dbReference>
<accession>A0A9X3RYH7</accession>
<feature type="domain" description="AB hydrolase-1" evidence="1">
    <location>
        <begin position="24"/>
        <end position="141"/>
    </location>
</feature>
<dbReference type="SUPFAM" id="SSF53474">
    <property type="entry name" value="alpha/beta-Hydrolases"/>
    <property type="match status" value="1"/>
</dbReference>
<evidence type="ECO:0000313" key="2">
    <source>
        <dbReference type="EMBL" id="MDA0159645.1"/>
    </source>
</evidence>
<comment type="caution">
    <text evidence="2">The sequence shown here is derived from an EMBL/GenBank/DDBJ whole genome shotgun (WGS) entry which is preliminary data.</text>
</comment>
<evidence type="ECO:0000259" key="1">
    <source>
        <dbReference type="Pfam" id="PF00561"/>
    </source>
</evidence>
<dbReference type="AlphaFoldDB" id="A0A9X3RYH7"/>
<dbReference type="InterPro" id="IPR000073">
    <property type="entry name" value="AB_hydrolase_1"/>
</dbReference>
<dbReference type="GO" id="GO:0004806">
    <property type="term" value="F:triacylglycerol lipase activity"/>
    <property type="evidence" value="ECO:0007669"/>
    <property type="project" value="TreeGrafter"/>
</dbReference>
<sequence>MAESTCRVGELDIAYETFGDPGDPAMLLIMGLGTQMVAYHDEFCAELAGRGYFVIRHDNRDIGRSTHLDGAPTPSLVQLARRDRRAAAYTLADMASDSVGVLDCLGVQKAHIVGTSMGGMIAQTIAIRYPERTLSLVSIMSNTGGFFNGQPALTMYAVLLRPSPRDREGFINHAVAMFTKIGGSGYGPDVEDLRHIAELSYDRGHDAAGSQRQLAAIIADRDRSAELRKLAVPATVIHGAEDKLVRPSGGRATAKAIPGARLVMIDGMGHGLPRGAWPKLIGAIVDTADRAGVPSPAAG</sequence>
<dbReference type="PANTHER" id="PTHR43433">
    <property type="entry name" value="HYDROLASE, ALPHA/BETA FOLD FAMILY PROTEIN"/>
    <property type="match status" value="1"/>
</dbReference>
<protein>
    <submittedName>
        <fullName evidence="2">Alpha/beta fold hydrolase</fullName>
    </submittedName>
</protein>
<keyword evidence="2" id="KW-0378">Hydrolase</keyword>
<dbReference type="InterPro" id="IPR050471">
    <property type="entry name" value="AB_hydrolase"/>
</dbReference>
<name>A0A9X3RYH7_9ACTN</name>